<proteinExistence type="predicted"/>
<sequence>MIPTIYIYGAVALWLVIITVLLTRMLLHYKNLTANVSKKDLISSLNHLISTSERNAKDIELLTEKLNYEINENKKHLQKIGFKRYNPFTDTGGDQSFTAALLDDLGDGIMISSLHSRENTRLYAKKVHGGKVSAQTLSSEEQEVIKQALK</sequence>
<dbReference type="AlphaFoldDB" id="A0A0G0Z3H4"/>
<gene>
    <name evidence="2" type="ORF">UV06_C0001G0043</name>
</gene>
<accession>A0A0G0Z3H4</accession>
<name>A0A0G0Z3H4_9BACT</name>
<protein>
    <recommendedName>
        <fullName evidence="4">DUF4446 domain-containing protein</fullName>
    </recommendedName>
</protein>
<evidence type="ECO:0000256" key="1">
    <source>
        <dbReference type="SAM" id="Phobius"/>
    </source>
</evidence>
<reference evidence="2 3" key="1">
    <citation type="journal article" date="2015" name="Nature">
        <title>rRNA introns, odd ribosomes, and small enigmatic genomes across a large radiation of phyla.</title>
        <authorList>
            <person name="Brown C.T."/>
            <person name="Hug L.A."/>
            <person name="Thomas B.C."/>
            <person name="Sharon I."/>
            <person name="Castelle C.J."/>
            <person name="Singh A."/>
            <person name="Wilkins M.J."/>
            <person name="Williams K.H."/>
            <person name="Banfield J.F."/>
        </authorList>
    </citation>
    <scope>NUCLEOTIDE SEQUENCE [LARGE SCALE GENOMIC DNA]</scope>
</reference>
<comment type="caution">
    <text evidence="2">The sequence shown here is derived from an EMBL/GenBank/DDBJ whole genome shotgun (WGS) entry which is preliminary data.</text>
</comment>
<keyword evidence="1" id="KW-0812">Transmembrane</keyword>
<keyword evidence="1" id="KW-1133">Transmembrane helix</keyword>
<dbReference type="Proteomes" id="UP000033854">
    <property type="component" value="Unassembled WGS sequence"/>
</dbReference>
<dbReference type="InterPro" id="IPR027981">
    <property type="entry name" value="DUF4446"/>
</dbReference>
<dbReference type="Pfam" id="PF14584">
    <property type="entry name" value="DUF4446"/>
    <property type="match status" value="1"/>
</dbReference>
<organism evidence="2 3">
    <name type="scientific">Candidatus Collierbacteria bacterium GW2011_GWA2_42_17</name>
    <dbReference type="NCBI Taxonomy" id="1618378"/>
    <lineage>
        <taxon>Bacteria</taxon>
        <taxon>Candidatus Collieribacteriota</taxon>
    </lineage>
</organism>
<evidence type="ECO:0000313" key="2">
    <source>
        <dbReference type="EMBL" id="KKS43309.1"/>
    </source>
</evidence>
<keyword evidence="1" id="KW-0472">Membrane</keyword>
<dbReference type="EMBL" id="LCDA01000001">
    <property type="protein sequence ID" value="KKS43309.1"/>
    <property type="molecule type" value="Genomic_DNA"/>
</dbReference>
<evidence type="ECO:0008006" key="4">
    <source>
        <dbReference type="Google" id="ProtNLM"/>
    </source>
</evidence>
<feature type="transmembrane region" description="Helical" evidence="1">
    <location>
        <begin position="6"/>
        <end position="27"/>
    </location>
</feature>
<evidence type="ECO:0000313" key="3">
    <source>
        <dbReference type="Proteomes" id="UP000033854"/>
    </source>
</evidence>